<dbReference type="InParanoid" id="A0A152A7Z1"/>
<protein>
    <submittedName>
        <fullName evidence="1">Uncharacterized protein</fullName>
    </submittedName>
</protein>
<sequence>MNTPSLPYYIIQLIIKEIWYCSYTPFKYKLTLALINKNLFNYISSNLATRLEKNFPLTSKYVEICANHLDTSLCLLKNIRELVCVNTHETTHCNQNILFRVTEHVESLKILYQQRDDNVFSITSSQFPNLKKCEIYIIGKFNTSFIDQFPMVECLVLRISHPNQSLIELLKRIEPTVKQLSIEFNTVDSCFNNILNPSELSEYLSTYKTNQLETCFVYSSIGIQSYSMLMNQTQSLTSLNTRNHVQIEQAFHLIQECHQLKSLKCSITTTGEMKTLMNLINCNPNLTQLNLYLVISQVEKQYEIYQLYFKYIEDLSATGNIEILIPYFQTDINRNQLKILSLDNPEFGYHSKNNNLYPAFIQYLQNNHSLTELNISVKFYNNGDSDHYEQLSMILYKHPSLKILCLNTYKGHPNILKYLDKSETLQFITLEILSMFTRSEEPLKDTDIAMIKYPFKLYTTNGICRYYRNGINFEPLSAKSKLISYFRKKFNNLYNYWSQK</sequence>
<keyword evidence="2" id="KW-1185">Reference proteome</keyword>
<dbReference type="AlphaFoldDB" id="A0A152A7Z1"/>
<reference evidence="1 2" key="1">
    <citation type="submission" date="2015-12" db="EMBL/GenBank/DDBJ databases">
        <title>Dictyostelia acquired genes for synthesis and detection of signals that induce cell-type specialization by lateral gene transfer from prokaryotes.</title>
        <authorList>
            <person name="Gloeckner G."/>
            <person name="Schaap P."/>
        </authorList>
    </citation>
    <scope>NUCLEOTIDE SEQUENCE [LARGE SCALE GENOMIC DNA]</scope>
    <source>
        <strain evidence="1 2">TK</strain>
    </source>
</reference>
<comment type="caution">
    <text evidence="1">The sequence shown here is derived from an EMBL/GenBank/DDBJ whole genome shotgun (WGS) entry which is preliminary data.</text>
</comment>
<proteinExistence type="predicted"/>
<dbReference type="OrthoDB" id="18482at2759"/>
<name>A0A152A7Z1_TIELA</name>
<dbReference type="InterPro" id="IPR032675">
    <property type="entry name" value="LRR_dom_sf"/>
</dbReference>
<dbReference type="EMBL" id="LODT01000004">
    <property type="protein sequence ID" value="KYR02352.1"/>
    <property type="molecule type" value="Genomic_DNA"/>
</dbReference>
<accession>A0A152A7Z1</accession>
<evidence type="ECO:0000313" key="2">
    <source>
        <dbReference type="Proteomes" id="UP000076078"/>
    </source>
</evidence>
<evidence type="ECO:0000313" key="1">
    <source>
        <dbReference type="EMBL" id="KYR02352.1"/>
    </source>
</evidence>
<organism evidence="1 2">
    <name type="scientific">Tieghemostelium lacteum</name>
    <name type="common">Slime mold</name>
    <name type="synonym">Dictyostelium lacteum</name>
    <dbReference type="NCBI Taxonomy" id="361077"/>
    <lineage>
        <taxon>Eukaryota</taxon>
        <taxon>Amoebozoa</taxon>
        <taxon>Evosea</taxon>
        <taxon>Eumycetozoa</taxon>
        <taxon>Dictyostelia</taxon>
        <taxon>Dictyosteliales</taxon>
        <taxon>Raperosteliaceae</taxon>
        <taxon>Tieghemostelium</taxon>
    </lineage>
</organism>
<dbReference type="Proteomes" id="UP000076078">
    <property type="component" value="Unassembled WGS sequence"/>
</dbReference>
<dbReference type="Gene3D" id="3.80.10.10">
    <property type="entry name" value="Ribonuclease Inhibitor"/>
    <property type="match status" value="1"/>
</dbReference>
<gene>
    <name evidence="1" type="ORF">DLAC_01183</name>
</gene>